<evidence type="ECO:0000256" key="5">
    <source>
        <dbReference type="SAM" id="MobiDB-lite"/>
    </source>
</evidence>
<evidence type="ECO:0000256" key="3">
    <source>
        <dbReference type="ARBA" id="ARBA00023237"/>
    </source>
</evidence>
<evidence type="ECO:0000313" key="9">
    <source>
        <dbReference type="Proteomes" id="UP000269154"/>
    </source>
</evidence>
<feature type="compositionally biased region" description="Low complexity" evidence="5">
    <location>
        <begin position="70"/>
        <end position="184"/>
    </location>
</feature>
<feature type="compositionally biased region" description="Low complexity" evidence="5">
    <location>
        <begin position="197"/>
        <end position="209"/>
    </location>
</feature>
<dbReference type="InterPro" id="IPR036737">
    <property type="entry name" value="OmpA-like_sf"/>
</dbReference>
<dbReference type="InterPro" id="IPR006665">
    <property type="entry name" value="OmpA-like"/>
</dbReference>
<dbReference type="PANTHER" id="PTHR30329:SF21">
    <property type="entry name" value="LIPOPROTEIN YIAD-RELATED"/>
    <property type="match status" value="1"/>
</dbReference>
<name>A0A3N6PHK2_9CYAN</name>
<evidence type="ECO:0000256" key="6">
    <source>
        <dbReference type="SAM" id="Phobius"/>
    </source>
</evidence>
<reference evidence="8 9" key="1">
    <citation type="journal article" date="2018" name="ACS Chem. Biol.">
        <title>Ketoreductase domain dysfunction expands chemodiversity: malyngamide biosynthesis in the cyanobacterium Okeania hirsuta.</title>
        <authorList>
            <person name="Moss N.A."/>
            <person name="Leao T."/>
            <person name="Rankin M."/>
            <person name="McCullough T.M."/>
            <person name="Qu P."/>
            <person name="Korobeynikov A."/>
            <person name="Smith J.L."/>
            <person name="Gerwick L."/>
            <person name="Gerwick W.H."/>
        </authorList>
    </citation>
    <scope>NUCLEOTIDE SEQUENCE [LARGE SCALE GENOMIC DNA]</scope>
    <source>
        <strain evidence="8 9">PAB10Feb10-1</strain>
    </source>
</reference>
<dbReference type="RefSeq" id="WP_124154420.1">
    <property type="nucleotide sequence ID" value="NZ_CAWOLW010000179.1"/>
</dbReference>
<evidence type="ECO:0000256" key="2">
    <source>
        <dbReference type="ARBA" id="ARBA00023136"/>
    </source>
</evidence>
<dbReference type="PRINTS" id="PR01021">
    <property type="entry name" value="OMPADOMAIN"/>
</dbReference>
<feature type="compositionally biased region" description="Polar residues" evidence="5">
    <location>
        <begin position="185"/>
        <end position="195"/>
    </location>
</feature>
<protein>
    <submittedName>
        <fullName evidence="8">OmpA family protein</fullName>
    </submittedName>
</protein>
<dbReference type="OrthoDB" id="524568at2"/>
<feature type="region of interest" description="Disordered" evidence="5">
    <location>
        <begin position="67"/>
        <end position="215"/>
    </location>
</feature>
<organism evidence="8 9">
    <name type="scientific">Okeania hirsuta</name>
    <dbReference type="NCBI Taxonomy" id="1458930"/>
    <lineage>
        <taxon>Bacteria</taxon>
        <taxon>Bacillati</taxon>
        <taxon>Cyanobacteriota</taxon>
        <taxon>Cyanophyceae</taxon>
        <taxon>Oscillatoriophycideae</taxon>
        <taxon>Oscillatoriales</taxon>
        <taxon>Microcoleaceae</taxon>
        <taxon>Okeania</taxon>
    </lineage>
</organism>
<gene>
    <name evidence="8" type="ORF">D5R40_07125</name>
</gene>
<keyword evidence="9" id="KW-1185">Reference proteome</keyword>
<proteinExistence type="predicted"/>
<dbReference type="PROSITE" id="PS51123">
    <property type="entry name" value="OMPA_2"/>
    <property type="match status" value="1"/>
</dbReference>
<dbReference type="Gene3D" id="3.30.1330.60">
    <property type="entry name" value="OmpA-like domain"/>
    <property type="match status" value="1"/>
</dbReference>
<keyword evidence="3" id="KW-0998">Cell outer membrane</keyword>
<dbReference type="EMBL" id="RCBY01000026">
    <property type="protein sequence ID" value="RQH49141.1"/>
    <property type="molecule type" value="Genomic_DNA"/>
</dbReference>
<dbReference type="Pfam" id="PF00691">
    <property type="entry name" value="OmpA"/>
    <property type="match status" value="1"/>
</dbReference>
<sequence length="330" mass="35066">MTAEKKIHHQQTLSPSILAGCMGFMMICAWAFAGPKAFEKPTIDVQLTETEDVDDKTEVTQVQRIETETTDTTTTEAESITTTTETTETETTTTAESPTPITTDTTTTEAESITTTTETTETETTTTAESPTPITTDTTTTEAESITTTTETTDTETTTSSVSTSPSATVSPTTNITTTSGSGTAQPTATSSPEIETSAATSTNTSTTSQPQGKNLSKAKTLGQVKFGFDEFELSPQAEQTINSLISEIKEYDPNKVTIRVEGHTSQVGGAQLNQEISQDRANAVVEYLKQQNLPYQVVGKGMGFSQPLPGSDPAADVNQRTVIILTPAN</sequence>
<dbReference type="InterPro" id="IPR050330">
    <property type="entry name" value="Bact_OuterMem_StrucFunc"/>
</dbReference>
<evidence type="ECO:0000256" key="1">
    <source>
        <dbReference type="ARBA" id="ARBA00004442"/>
    </source>
</evidence>
<dbReference type="AlphaFoldDB" id="A0A3N6PHK2"/>
<comment type="caution">
    <text evidence="8">The sequence shown here is derived from an EMBL/GenBank/DDBJ whole genome shotgun (WGS) entry which is preliminary data.</text>
</comment>
<dbReference type="SUPFAM" id="SSF103088">
    <property type="entry name" value="OmpA-like"/>
    <property type="match status" value="1"/>
</dbReference>
<evidence type="ECO:0000259" key="7">
    <source>
        <dbReference type="PROSITE" id="PS51123"/>
    </source>
</evidence>
<dbReference type="Proteomes" id="UP000269154">
    <property type="component" value="Unassembled WGS sequence"/>
</dbReference>
<feature type="transmembrane region" description="Helical" evidence="6">
    <location>
        <begin position="12"/>
        <end position="33"/>
    </location>
</feature>
<keyword evidence="6" id="KW-0812">Transmembrane</keyword>
<dbReference type="CDD" id="cd07185">
    <property type="entry name" value="OmpA_C-like"/>
    <property type="match status" value="1"/>
</dbReference>
<evidence type="ECO:0000313" key="8">
    <source>
        <dbReference type="EMBL" id="RQH49141.1"/>
    </source>
</evidence>
<comment type="subcellular location">
    <subcellularLocation>
        <location evidence="1">Cell outer membrane</location>
    </subcellularLocation>
</comment>
<evidence type="ECO:0000256" key="4">
    <source>
        <dbReference type="PROSITE-ProRule" id="PRU00473"/>
    </source>
</evidence>
<keyword evidence="6" id="KW-1133">Transmembrane helix</keyword>
<dbReference type="InterPro" id="IPR006664">
    <property type="entry name" value="OMP_bac"/>
</dbReference>
<accession>A0A3N6PHK2</accession>
<feature type="domain" description="OmpA-like" evidence="7">
    <location>
        <begin position="214"/>
        <end position="330"/>
    </location>
</feature>
<dbReference type="PROSITE" id="PS51257">
    <property type="entry name" value="PROKAR_LIPOPROTEIN"/>
    <property type="match status" value="1"/>
</dbReference>
<dbReference type="PANTHER" id="PTHR30329">
    <property type="entry name" value="STATOR ELEMENT OF FLAGELLAR MOTOR COMPLEX"/>
    <property type="match status" value="1"/>
</dbReference>
<dbReference type="GO" id="GO:0009279">
    <property type="term" value="C:cell outer membrane"/>
    <property type="evidence" value="ECO:0007669"/>
    <property type="project" value="UniProtKB-SubCell"/>
</dbReference>
<keyword evidence="2 4" id="KW-0472">Membrane</keyword>